<dbReference type="AlphaFoldDB" id="M1LUY2"/>
<evidence type="ECO:0000313" key="13">
    <source>
        <dbReference type="EMBL" id="AGF47906.1"/>
    </source>
</evidence>
<reference evidence="13 14" key="1">
    <citation type="journal article" date="2013" name="Genome Biol. Evol.">
        <title>Genome evolution and phylogenomic analysis of candidatus kinetoplastibacterium, the betaproteobacterial endosymbionts of strigomonas and angomonas.</title>
        <authorList>
            <person name="Alves J.M."/>
            <person name="Serrano M.G."/>
            <person name="Maia da Silva F."/>
            <person name="Voegtly L.J."/>
            <person name="Matveyev A.V."/>
            <person name="Teixeira M.M."/>
            <person name="Camargo E.P."/>
            <person name="Buck G.A."/>
        </authorList>
    </citation>
    <scope>NUCLEOTIDE SEQUENCE [LARGE SCALE GENOMIC DNA]</scope>
    <source>
        <strain evidence="13 14">TCC036E</strain>
    </source>
</reference>
<dbReference type="Gene3D" id="3.20.20.70">
    <property type="entry name" value="Aldolase class I"/>
    <property type="match status" value="1"/>
</dbReference>
<dbReference type="InterPro" id="IPR022998">
    <property type="entry name" value="ThiamineP_synth_TenI"/>
</dbReference>
<dbReference type="GO" id="GO:0009228">
    <property type="term" value="P:thiamine biosynthetic process"/>
    <property type="evidence" value="ECO:0007669"/>
    <property type="project" value="UniProtKB-KW"/>
</dbReference>
<dbReference type="PATRIC" id="fig|1208918.3.peg.606"/>
<evidence type="ECO:0000256" key="10">
    <source>
        <dbReference type="RuleBase" id="RU003826"/>
    </source>
</evidence>
<dbReference type="CDD" id="cd00564">
    <property type="entry name" value="TMP_TenI"/>
    <property type="match status" value="1"/>
</dbReference>
<evidence type="ECO:0000256" key="8">
    <source>
        <dbReference type="ARBA" id="ARBA00047883"/>
    </source>
</evidence>
<dbReference type="KEGG" id="kct:CDEE_0059"/>
<dbReference type="UniPathway" id="UPA00060">
    <property type="reaction ID" value="UER00141"/>
</dbReference>
<dbReference type="PANTHER" id="PTHR20857:SF15">
    <property type="entry name" value="THIAMINE-PHOSPHATE SYNTHASE"/>
    <property type="match status" value="1"/>
</dbReference>
<feature type="binding site" evidence="9">
    <location>
        <begin position="137"/>
        <end position="139"/>
    </location>
    <ligand>
        <name>2-[(2R,5Z)-2-carboxy-4-methylthiazol-5(2H)-ylidene]ethyl phosphate</name>
        <dbReference type="ChEBI" id="CHEBI:62899"/>
    </ligand>
</feature>
<dbReference type="HOGENOM" id="CLU_018272_3_1_4"/>
<dbReference type="STRING" id="1208918.CDEE_0059"/>
<organism evidence="13 14">
    <name type="scientific">Candidatus Kinetoplastidibacterium crithidiae TCC036E</name>
    <dbReference type="NCBI Taxonomy" id="1208918"/>
    <lineage>
        <taxon>Bacteria</taxon>
        <taxon>Pseudomonadati</taxon>
        <taxon>Pseudomonadota</taxon>
        <taxon>Betaproteobacteria</taxon>
        <taxon>Candidatus Kinetoplastidibacterium</taxon>
    </lineage>
</organism>
<evidence type="ECO:0000256" key="11">
    <source>
        <dbReference type="RuleBase" id="RU004253"/>
    </source>
</evidence>
<evidence type="ECO:0000256" key="9">
    <source>
        <dbReference type="HAMAP-Rule" id="MF_00097"/>
    </source>
</evidence>
<feature type="domain" description="Thiamine phosphate synthase/TenI" evidence="12">
    <location>
        <begin position="10"/>
        <end position="193"/>
    </location>
</feature>
<dbReference type="RefSeq" id="WP_015238724.1">
    <property type="nucleotide sequence ID" value="NC_020283.1"/>
</dbReference>
<feature type="binding site" evidence="9">
    <location>
        <position position="72"/>
    </location>
    <ligand>
        <name>Mg(2+)</name>
        <dbReference type="ChEBI" id="CHEBI:18420"/>
    </ligand>
</feature>
<evidence type="ECO:0000256" key="7">
    <source>
        <dbReference type="ARBA" id="ARBA00047851"/>
    </source>
</evidence>
<comment type="catalytic activity">
    <reaction evidence="6 9 10">
        <text>4-methyl-5-(2-phosphooxyethyl)-thiazole + 4-amino-2-methyl-5-(diphosphooxymethyl)pyrimidine + H(+) = thiamine phosphate + diphosphate</text>
        <dbReference type="Rhea" id="RHEA:22328"/>
        <dbReference type="ChEBI" id="CHEBI:15378"/>
        <dbReference type="ChEBI" id="CHEBI:33019"/>
        <dbReference type="ChEBI" id="CHEBI:37575"/>
        <dbReference type="ChEBI" id="CHEBI:57841"/>
        <dbReference type="ChEBI" id="CHEBI:58296"/>
        <dbReference type="EC" id="2.5.1.3"/>
    </reaction>
</comment>
<keyword evidence="5 9" id="KW-0784">Thiamine biosynthesis</keyword>
<evidence type="ECO:0000259" key="12">
    <source>
        <dbReference type="Pfam" id="PF02581"/>
    </source>
</evidence>
<dbReference type="Proteomes" id="UP000011686">
    <property type="component" value="Chromosome"/>
</dbReference>
<evidence type="ECO:0000256" key="1">
    <source>
        <dbReference type="ARBA" id="ARBA00005165"/>
    </source>
</evidence>
<feature type="binding site" evidence="9">
    <location>
        <position position="171"/>
    </location>
    <ligand>
        <name>2-[(2R,5Z)-2-carboxy-4-methylthiazol-5(2H)-ylidene]ethyl phosphate</name>
        <dbReference type="ChEBI" id="CHEBI:62899"/>
    </ligand>
</feature>
<evidence type="ECO:0000256" key="2">
    <source>
        <dbReference type="ARBA" id="ARBA00022679"/>
    </source>
</evidence>
<comment type="similarity">
    <text evidence="9 10">Belongs to the thiamine-phosphate synthase family.</text>
</comment>
<feature type="binding site" evidence="9">
    <location>
        <position position="71"/>
    </location>
    <ligand>
        <name>4-amino-2-methyl-5-(diphosphooxymethyl)pyrimidine</name>
        <dbReference type="ChEBI" id="CHEBI:57841"/>
    </ligand>
</feature>
<evidence type="ECO:0000256" key="3">
    <source>
        <dbReference type="ARBA" id="ARBA00022723"/>
    </source>
</evidence>
<dbReference type="GO" id="GO:0009229">
    <property type="term" value="P:thiamine diphosphate biosynthetic process"/>
    <property type="evidence" value="ECO:0007669"/>
    <property type="project" value="UniProtKB-UniRule"/>
</dbReference>
<dbReference type="EMBL" id="CP003804">
    <property type="protein sequence ID" value="AGF47906.1"/>
    <property type="molecule type" value="Genomic_DNA"/>
</dbReference>
<keyword evidence="14" id="KW-1185">Reference proteome</keyword>
<evidence type="ECO:0000313" key="14">
    <source>
        <dbReference type="Proteomes" id="UP000011686"/>
    </source>
</evidence>
<dbReference type="eggNOG" id="COG0352">
    <property type="taxonomic scope" value="Bacteria"/>
</dbReference>
<sequence length="215" mass="24002">MQKSKLPIGLYGITPEWDDTKQLIKAVISAAKGGMKILQLRRKKTTYEKIKLQTSELCKVCQDVNVKFIINDFWELAVEYQADGFHLGIDDFDLNNIKNKIDTGLIVGVSCYNDINRAKMLVQAGVDYVAFGAVFKSNTKPLARHISLNEIKEARNKINNNKPYSIVAIGGININNAKTVIESNVDNIAVLNGLFDSDNIFETAQALSSQFTKRD</sequence>
<dbReference type="HAMAP" id="MF_00097">
    <property type="entry name" value="TMP_synthase"/>
    <property type="match status" value="1"/>
</dbReference>
<dbReference type="InterPro" id="IPR034291">
    <property type="entry name" value="TMP_synthase"/>
</dbReference>
<feature type="binding site" evidence="9">
    <location>
        <begin position="39"/>
        <end position="43"/>
    </location>
    <ligand>
        <name>4-amino-2-methyl-5-(diphosphooxymethyl)pyrimidine</name>
        <dbReference type="ChEBI" id="CHEBI:57841"/>
    </ligand>
</feature>
<feature type="binding site" evidence="9">
    <location>
        <position position="91"/>
    </location>
    <ligand>
        <name>Mg(2+)</name>
        <dbReference type="ChEBI" id="CHEBI:18420"/>
    </ligand>
</feature>
<comment type="catalytic activity">
    <reaction evidence="8 9 10">
        <text>2-[(2R,5Z)-2-carboxy-4-methylthiazol-5(2H)-ylidene]ethyl phosphate + 4-amino-2-methyl-5-(diphosphooxymethyl)pyrimidine + 2 H(+) = thiamine phosphate + CO2 + diphosphate</text>
        <dbReference type="Rhea" id="RHEA:47844"/>
        <dbReference type="ChEBI" id="CHEBI:15378"/>
        <dbReference type="ChEBI" id="CHEBI:16526"/>
        <dbReference type="ChEBI" id="CHEBI:33019"/>
        <dbReference type="ChEBI" id="CHEBI:37575"/>
        <dbReference type="ChEBI" id="CHEBI:57841"/>
        <dbReference type="ChEBI" id="CHEBI:62899"/>
        <dbReference type="EC" id="2.5.1.3"/>
    </reaction>
</comment>
<proteinExistence type="inferred from homology"/>
<comment type="caution">
    <text evidence="9">Lacks conserved residue(s) required for the propagation of feature annotation.</text>
</comment>
<protein>
    <recommendedName>
        <fullName evidence="9">Thiamine-phosphate synthase</fullName>
        <shortName evidence="9">TP synthase</shortName>
        <shortName evidence="9">TPS</shortName>
        <ecNumber evidence="9">2.5.1.3</ecNumber>
    </recommendedName>
    <alternativeName>
        <fullName evidence="9">Thiamine-phosphate pyrophosphorylase</fullName>
        <shortName evidence="9">TMP pyrophosphorylase</shortName>
        <shortName evidence="9">TMP-PPase</shortName>
    </alternativeName>
</protein>
<evidence type="ECO:0000256" key="4">
    <source>
        <dbReference type="ARBA" id="ARBA00022842"/>
    </source>
</evidence>
<dbReference type="InterPro" id="IPR013785">
    <property type="entry name" value="Aldolase_TIM"/>
</dbReference>
<keyword evidence="2 9" id="KW-0808">Transferase</keyword>
<dbReference type="GO" id="GO:0005737">
    <property type="term" value="C:cytoplasm"/>
    <property type="evidence" value="ECO:0007669"/>
    <property type="project" value="TreeGrafter"/>
</dbReference>
<dbReference type="EC" id="2.5.1.3" evidence="9"/>
<dbReference type="NCBIfam" id="TIGR00693">
    <property type="entry name" value="thiE"/>
    <property type="match status" value="1"/>
</dbReference>
<name>M1LUY2_9PROT</name>
<evidence type="ECO:0000256" key="6">
    <source>
        <dbReference type="ARBA" id="ARBA00047334"/>
    </source>
</evidence>
<gene>
    <name evidence="9" type="primary">thiE</name>
    <name evidence="13" type="ORF">CDEE_0059</name>
</gene>
<accession>M1LUY2</accession>
<comment type="pathway">
    <text evidence="1 9 11">Cofactor biosynthesis; thiamine diphosphate biosynthesis; thiamine phosphate from 4-amino-2-methyl-5-diphosphomethylpyrimidine and 4-methyl-5-(2-phosphoethyl)-thiazole: step 1/1.</text>
</comment>
<dbReference type="GO" id="GO:0000287">
    <property type="term" value="F:magnesium ion binding"/>
    <property type="evidence" value="ECO:0007669"/>
    <property type="project" value="UniProtKB-UniRule"/>
</dbReference>
<feature type="binding site" evidence="9">
    <location>
        <position position="110"/>
    </location>
    <ligand>
        <name>4-amino-2-methyl-5-(diphosphooxymethyl)pyrimidine</name>
        <dbReference type="ChEBI" id="CHEBI:57841"/>
    </ligand>
</feature>
<dbReference type="GO" id="GO:0004789">
    <property type="term" value="F:thiamine-phosphate diphosphorylase activity"/>
    <property type="evidence" value="ECO:0007669"/>
    <property type="project" value="UniProtKB-UniRule"/>
</dbReference>
<evidence type="ECO:0000256" key="5">
    <source>
        <dbReference type="ARBA" id="ARBA00022977"/>
    </source>
</evidence>
<dbReference type="Pfam" id="PF02581">
    <property type="entry name" value="TMP-TENI"/>
    <property type="match status" value="1"/>
</dbReference>
<feature type="binding site" evidence="9">
    <location>
        <position position="140"/>
    </location>
    <ligand>
        <name>4-amino-2-methyl-5-(diphosphooxymethyl)pyrimidine</name>
        <dbReference type="ChEBI" id="CHEBI:57841"/>
    </ligand>
</feature>
<dbReference type="InterPro" id="IPR036206">
    <property type="entry name" value="ThiamineP_synth_sf"/>
</dbReference>
<comment type="function">
    <text evidence="9">Condenses 4-methyl-5-(beta-hydroxyethyl)thiazole monophosphate (THZ-P) and 2-methyl-4-amino-5-hydroxymethyl pyrimidine pyrophosphate (HMP-PP) to form thiamine monophosphate (TMP).</text>
</comment>
<comment type="cofactor">
    <cofactor evidence="9">
        <name>Mg(2+)</name>
        <dbReference type="ChEBI" id="CHEBI:18420"/>
    </cofactor>
    <text evidence="9">Binds 1 Mg(2+) ion per subunit.</text>
</comment>
<dbReference type="SUPFAM" id="SSF51391">
    <property type="entry name" value="Thiamin phosphate synthase"/>
    <property type="match status" value="1"/>
</dbReference>
<keyword evidence="3 9" id="KW-0479">Metal-binding</keyword>
<dbReference type="PANTHER" id="PTHR20857">
    <property type="entry name" value="THIAMINE-PHOSPHATE PYROPHOSPHORYLASE"/>
    <property type="match status" value="1"/>
</dbReference>
<comment type="catalytic activity">
    <reaction evidence="7 9 10">
        <text>2-(2-carboxy-4-methylthiazol-5-yl)ethyl phosphate + 4-amino-2-methyl-5-(diphosphooxymethyl)pyrimidine + 2 H(+) = thiamine phosphate + CO2 + diphosphate</text>
        <dbReference type="Rhea" id="RHEA:47848"/>
        <dbReference type="ChEBI" id="CHEBI:15378"/>
        <dbReference type="ChEBI" id="CHEBI:16526"/>
        <dbReference type="ChEBI" id="CHEBI:33019"/>
        <dbReference type="ChEBI" id="CHEBI:37575"/>
        <dbReference type="ChEBI" id="CHEBI:57841"/>
        <dbReference type="ChEBI" id="CHEBI:62890"/>
        <dbReference type="EC" id="2.5.1.3"/>
    </reaction>
</comment>
<keyword evidence="4 9" id="KW-0460">Magnesium</keyword>